<dbReference type="EMBL" id="JABANM010034363">
    <property type="protein sequence ID" value="KAF4699750.1"/>
    <property type="molecule type" value="Genomic_DNA"/>
</dbReference>
<comment type="caution">
    <text evidence="2">The sequence shown here is derived from an EMBL/GenBank/DDBJ whole genome shotgun (WGS) entry which is preliminary data.</text>
</comment>
<evidence type="ECO:0000313" key="3">
    <source>
        <dbReference type="Proteomes" id="UP000574390"/>
    </source>
</evidence>
<feature type="compositionally biased region" description="Low complexity" evidence="1">
    <location>
        <begin position="81"/>
        <end position="90"/>
    </location>
</feature>
<organism evidence="2 3">
    <name type="scientific">Perkinsus olseni</name>
    <name type="common">Perkinsus atlanticus</name>
    <dbReference type="NCBI Taxonomy" id="32597"/>
    <lineage>
        <taxon>Eukaryota</taxon>
        <taxon>Sar</taxon>
        <taxon>Alveolata</taxon>
        <taxon>Perkinsozoa</taxon>
        <taxon>Perkinsea</taxon>
        <taxon>Perkinsida</taxon>
        <taxon>Perkinsidae</taxon>
        <taxon>Perkinsus</taxon>
    </lineage>
</organism>
<dbReference type="Proteomes" id="UP000574390">
    <property type="component" value="Unassembled WGS sequence"/>
</dbReference>
<protein>
    <submittedName>
        <fullName evidence="2">Uncharacterized protein</fullName>
    </submittedName>
</protein>
<evidence type="ECO:0000256" key="1">
    <source>
        <dbReference type="SAM" id="MobiDB-lite"/>
    </source>
</evidence>
<accession>A0A7J6PWG9</accession>
<proteinExistence type="predicted"/>
<sequence length="112" mass="12292">MVSIARDLKLQTNFEVRRGFLLWGPGSCQTGPQTDPPSDRRGLEVVNSGLTHTARSWQDLHTDSLKGDGGPPSLERRRRPLSAASPPHPLVSAGLRQVTESMRVLSLVDVRL</sequence>
<evidence type="ECO:0000313" key="2">
    <source>
        <dbReference type="EMBL" id="KAF4699750.1"/>
    </source>
</evidence>
<gene>
    <name evidence="2" type="ORF">FOZ62_015089</name>
</gene>
<dbReference type="AlphaFoldDB" id="A0A7J6PWG9"/>
<name>A0A7J6PWG9_PEROL</name>
<feature type="region of interest" description="Disordered" evidence="1">
    <location>
        <begin position="56"/>
        <end position="90"/>
    </location>
</feature>
<reference evidence="2 3" key="1">
    <citation type="submission" date="2020-04" db="EMBL/GenBank/DDBJ databases">
        <title>Perkinsus olseni comparative genomics.</title>
        <authorList>
            <person name="Bogema D.R."/>
        </authorList>
    </citation>
    <scope>NUCLEOTIDE SEQUENCE [LARGE SCALE GENOMIC DNA]</scope>
    <source>
        <strain evidence="2">ATCC PRA-205</strain>
    </source>
</reference>